<proteinExistence type="predicted"/>
<sequence length="160" mass="17404">MPSQQSSSSITAFPTTERRDRTESPSVESDKVSRAGTAGSQGAVQPSWPKKRAPTPESATYRKRMCGPARHLVLGEASKSGKSLQDTFVECLELPAGPVPQYSKLLKVITMELMQKYEKEDGKAGMNDIECWGCDSHAREFLSSIGSGVLLETLQKVSPI</sequence>
<organism evidence="2 3">
    <name type="scientific">Blastomyces silverae</name>
    <dbReference type="NCBI Taxonomy" id="2060906"/>
    <lineage>
        <taxon>Eukaryota</taxon>
        <taxon>Fungi</taxon>
        <taxon>Dikarya</taxon>
        <taxon>Ascomycota</taxon>
        <taxon>Pezizomycotina</taxon>
        <taxon>Eurotiomycetes</taxon>
        <taxon>Eurotiomycetidae</taxon>
        <taxon>Onygenales</taxon>
        <taxon>Ajellomycetaceae</taxon>
        <taxon>Blastomyces</taxon>
    </lineage>
</organism>
<dbReference type="OrthoDB" id="4188688at2759"/>
<gene>
    <name evidence="2" type="ORF">EMPG_10714</name>
</gene>
<dbReference type="Proteomes" id="UP000053573">
    <property type="component" value="Unassembled WGS sequence"/>
</dbReference>
<name>A0A0H1B3C1_9EURO</name>
<dbReference type="AlphaFoldDB" id="A0A0H1B3C1"/>
<feature type="region of interest" description="Disordered" evidence="1">
    <location>
        <begin position="1"/>
        <end position="64"/>
    </location>
</feature>
<accession>A0A0H1B3C1</accession>
<comment type="caution">
    <text evidence="2">The sequence shown here is derived from an EMBL/GenBank/DDBJ whole genome shotgun (WGS) entry which is preliminary data.</text>
</comment>
<keyword evidence="3" id="KW-1185">Reference proteome</keyword>
<evidence type="ECO:0000313" key="3">
    <source>
        <dbReference type="Proteomes" id="UP000053573"/>
    </source>
</evidence>
<feature type="compositionally biased region" description="Basic and acidic residues" evidence="1">
    <location>
        <begin position="16"/>
        <end position="33"/>
    </location>
</feature>
<evidence type="ECO:0000313" key="2">
    <source>
        <dbReference type="EMBL" id="KLJ05860.1"/>
    </source>
</evidence>
<protein>
    <submittedName>
        <fullName evidence="2">Uncharacterized protein</fullName>
    </submittedName>
</protein>
<dbReference type="STRING" id="2060906.A0A0H1B3C1"/>
<feature type="compositionally biased region" description="Polar residues" evidence="1">
    <location>
        <begin position="1"/>
        <end position="14"/>
    </location>
</feature>
<evidence type="ECO:0000256" key="1">
    <source>
        <dbReference type="SAM" id="MobiDB-lite"/>
    </source>
</evidence>
<reference evidence="3" key="1">
    <citation type="journal article" date="2015" name="PLoS Genet.">
        <title>The dynamic genome and transcriptome of the human fungal pathogen Blastomyces and close relative Emmonsia.</title>
        <authorList>
            <person name="Munoz J.F."/>
            <person name="Gauthier G.M."/>
            <person name="Desjardins C.A."/>
            <person name="Gallo J.E."/>
            <person name="Holder J."/>
            <person name="Sullivan T.D."/>
            <person name="Marty A.J."/>
            <person name="Carmen J.C."/>
            <person name="Chen Z."/>
            <person name="Ding L."/>
            <person name="Gujja S."/>
            <person name="Magrini V."/>
            <person name="Misas E."/>
            <person name="Mitreva M."/>
            <person name="Priest M."/>
            <person name="Saif S."/>
            <person name="Whiston E.A."/>
            <person name="Young S."/>
            <person name="Zeng Q."/>
            <person name="Goldman W.E."/>
            <person name="Mardis E.R."/>
            <person name="Taylor J.W."/>
            <person name="McEwen J.G."/>
            <person name="Clay O.K."/>
            <person name="Klein B.S."/>
            <person name="Cuomo C.A."/>
        </authorList>
    </citation>
    <scope>NUCLEOTIDE SEQUENCE [LARGE SCALE GENOMIC DNA]</scope>
    <source>
        <strain evidence="3">UAMH 139</strain>
    </source>
</reference>
<dbReference type="EMBL" id="LDEV01003447">
    <property type="protein sequence ID" value="KLJ05860.1"/>
    <property type="molecule type" value="Genomic_DNA"/>
</dbReference>